<dbReference type="PATRIC" id="fig|1299326.3.peg.1911"/>
<evidence type="ECO:0000256" key="2">
    <source>
        <dbReference type="ARBA" id="ARBA00007759"/>
    </source>
</evidence>
<gene>
    <name evidence="9" type="ORF">I545_1988</name>
</gene>
<dbReference type="InterPro" id="IPR021368">
    <property type="entry name" value="T7SS_EccE"/>
</dbReference>
<feature type="transmembrane region" description="Helical" evidence="7">
    <location>
        <begin position="43"/>
        <end position="62"/>
    </location>
</feature>
<dbReference type="GO" id="GO:0005886">
    <property type="term" value="C:plasma membrane"/>
    <property type="evidence" value="ECO:0007669"/>
    <property type="project" value="UniProtKB-SubCell"/>
</dbReference>
<evidence type="ECO:0000256" key="6">
    <source>
        <dbReference type="ARBA" id="ARBA00023136"/>
    </source>
</evidence>
<keyword evidence="5 7" id="KW-1133">Transmembrane helix</keyword>
<keyword evidence="3" id="KW-1003">Cell membrane</keyword>
<evidence type="ECO:0000313" key="10">
    <source>
        <dbReference type="Proteomes" id="UP000020561"/>
    </source>
</evidence>
<reference evidence="9 10" key="1">
    <citation type="submission" date="2013-12" db="EMBL/GenBank/DDBJ databases">
        <authorList>
            <person name="Brown-Elliot B."/>
            <person name="Wallace R."/>
            <person name="Lenaerts A."/>
            <person name="Ordway D."/>
            <person name="DeGroote M.A."/>
            <person name="Parker T."/>
            <person name="Sizemore C."/>
            <person name="Tallon L.J."/>
            <person name="Sadzewicz L.K."/>
            <person name="Sengamalay N."/>
            <person name="Fraser C.M."/>
            <person name="Hine E."/>
            <person name="Shefchek K.A."/>
            <person name="Das S.P."/>
            <person name="Tettelin H."/>
        </authorList>
    </citation>
    <scope>NUCLEOTIDE SEQUENCE [LARGE SCALE GENOMIC DNA]</scope>
    <source>
        <strain evidence="9 10">662</strain>
    </source>
</reference>
<evidence type="ECO:0000256" key="1">
    <source>
        <dbReference type="ARBA" id="ARBA00004236"/>
    </source>
</evidence>
<comment type="subcellular location">
    <subcellularLocation>
        <location evidence="1">Cell membrane</location>
    </subcellularLocation>
</comment>
<accession>X7ZLE5</accession>
<protein>
    <submittedName>
        <fullName evidence="9">Type VII secretion protein EccE</fullName>
    </submittedName>
</protein>
<dbReference type="AlphaFoldDB" id="X7ZLE5"/>
<comment type="similarity">
    <text evidence="2">Belongs to the EccE family.</text>
</comment>
<proteinExistence type="inferred from homology"/>
<evidence type="ECO:0000313" key="9">
    <source>
        <dbReference type="EMBL" id="EUA20154.1"/>
    </source>
</evidence>
<keyword evidence="4 7" id="KW-0812">Transmembrane</keyword>
<dbReference type="InterPro" id="IPR050051">
    <property type="entry name" value="EccE_dom"/>
</dbReference>
<feature type="transmembrane region" description="Helical" evidence="7">
    <location>
        <begin position="20"/>
        <end position="37"/>
    </location>
</feature>
<sequence length="367" mass="40258">MRMSPSGRRPIIVWPDTWRVTLAVSVGIAAALAYPWRSTHDRWVLAVAVLSVVVLLSYWRGVHLTTNARRRMAITRGRRPGIHRRRGSLFSASIDETATALIRVEPRAGRRDALPLPLIASYLDRYGIRTDNIRIINNEKITGIGQTWIALTVSAIANLAALQARAAHIPLDQTTHVVARRLADHLHELGWTTRVARPGDLPQFGAGTGRETWRAVVRNDGVDYLAAYRIDITDELPDVFTQIRSHPVAESWVVLEIARAATGFSLGAACVFRTAAMPRRRAPLAGMTPQHGNHRQALMALDPFAAQRLEGHTAVPDELLGRLLWPVLARGARAVRLSEAGRVIGGIGTAASEASGLPERPRAVRNA</sequence>
<dbReference type="Pfam" id="PF11203">
    <property type="entry name" value="EccE"/>
    <property type="match status" value="1"/>
</dbReference>
<evidence type="ECO:0000256" key="3">
    <source>
        <dbReference type="ARBA" id="ARBA00022475"/>
    </source>
</evidence>
<name>X7ZLE5_MYCKA</name>
<organism evidence="9 10">
    <name type="scientific">Mycobacterium kansasii 662</name>
    <dbReference type="NCBI Taxonomy" id="1299326"/>
    <lineage>
        <taxon>Bacteria</taxon>
        <taxon>Bacillati</taxon>
        <taxon>Actinomycetota</taxon>
        <taxon>Actinomycetes</taxon>
        <taxon>Mycobacteriales</taxon>
        <taxon>Mycobacteriaceae</taxon>
        <taxon>Mycobacterium</taxon>
    </lineage>
</organism>
<keyword evidence="6 7" id="KW-0472">Membrane</keyword>
<dbReference type="NCBIfam" id="TIGR03923">
    <property type="entry name" value="T7SS_EccE"/>
    <property type="match status" value="1"/>
</dbReference>
<comment type="caution">
    <text evidence="9">The sequence shown here is derived from an EMBL/GenBank/DDBJ whole genome shotgun (WGS) entry which is preliminary data.</text>
</comment>
<evidence type="ECO:0000256" key="5">
    <source>
        <dbReference type="ARBA" id="ARBA00022989"/>
    </source>
</evidence>
<dbReference type="Proteomes" id="UP000020561">
    <property type="component" value="Unassembled WGS sequence"/>
</dbReference>
<evidence type="ECO:0000256" key="7">
    <source>
        <dbReference type="SAM" id="Phobius"/>
    </source>
</evidence>
<feature type="domain" description="Type VII secretion system protein EccE" evidence="8">
    <location>
        <begin position="146"/>
        <end position="229"/>
    </location>
</feature>
<dbReference type="EMBL" id="JAOA01000002">
    <property type="protein sequence ID" value="EUA20154.1"/>
    <property type="molecule type" value="Genomic_DNA"/>
</dbReference>
<evidence type="ECO:0000259" key="8">
    <source>
        <dbReference type="Pfam" id="PF11203"/>
    </source>
</evidence>
<evidence type="ECO:0000256" key="4">
    <source>
        <dbReference type="ARBA" id="ARBA00022692"/>
    </source>
</evidence>